<dbReference type="Pfam" id="PF01638">
    <property type="entry name" value="HxlR"/>
    <property type="match status" value="1"/>
</dbReference>
<keyword evidence="6" id="KW-1185">Reference proteome</keyword>
<dbReference type="Proteomes" id="UP000199643">
    <property type="component" value="Unassembled WGS sequence"/>
</dbReference>
<dbReference type="STRING" id="405671.SAMN05421827_101574"/>
<keyword evidence="1" id="KW-0805">Transcription regulation</keyword>
<dbReference type="EMBL" id="FNCH01000001">
    <property type="protein sequence ID" value="SDF79480.1"/>
    <property type="molecule type" value="Genomic_DNA"/>
</dbReference>
<accession>A0A1G7P217</accession>
<evidence type="ECO:0000313" key="6">
    <source>
        <dbReference type="Proteomes" id="UP000199643"/>
    </source>
</evidence>
<evidence type="ECO:0000256" key="3">
    <source>
        <dbReference type="ARBA" id="ARBA00023163"/>
    </source>
</evidence>
<dbReference type="AlphaFoldDB" id="A0A1G7P217"/>
<dbReference type="PANTHER" id="PTHR33204">
    <property type="entry name" value="TRANSCRIPTIONAL REGULATOR, MARR FAMILY"/>
    <property type="match status" value="1"/>
</dbReference>
<dbReference type="RefSeq" id="WP_262502242.1">
    <property type="nucleotide sequence ID" value="NZ_FNCH01000001.1"/>
</dbReference>
<dbReference type="PROSITE" id="PS51118">
    <property type="entry name" value="HTH_HXLR"/>
    <property type="match status" value="1"/>
</dbReference>
<evidence type="ECO:0000256" key="1">
    <source>
        <dbReference type="ARBA" id="ARBA00023015"/>
    </source>
</evidence>
<keyword evidence="3" id="KW-0804">Transcription</keyword>
<proteinExistence type="predicted"/>
<evidence type="ECO:0000256" key="2">
    <source>
        <dbReference type="ARBA" id="ARBA00023125"/>
    </source>
</evidence>
<reference evidence="6" key="1">
    <citation type="submission" date="2016-10" db="EMBL/GenBank/DDBJ databases">
        <authorList>
            <person name="Varghese N."/>
            <person name="Submissions S."/>
        </authorList>
    </citation>
    <scope>NUCLEOTIDE SEQUENCE [LARGE SCALE GENOMIC DNA]</scope>
    <source>
        <strain evidence="6">DSM 17933</strain>
    </source>
</reference>
<name>A0A1G7P217_9SPHI</name>
<dbReference type="InterPro" id="IPR002577">
    <property type="entry name" value="HTH_HxlR"/>
</dbReference>
<protein>
    <submittedName>
        <fullName evidence="5">HxlR-like helix-turn-helix</fullName>
    </submittedName>
</protein>
<dbReference type="InterPro" id="IPR036390">
    <property type="entry name" value="WH_DNA-bd_sf"/>
</dbReference>
<dbReference type="Gene3D" id="1.10.10.10">
    <property type="entry name" value="Winged helix-like DNA-binding domain superfamily/Winged helix DNA-binding domain"/>
    <property type="match status" value="1"/>
</dbReference>
<evidence type="ECO:0000313" key="5">
    <source>
        <dbReference type="EMBL" id="SDF79480.1"/>
    </source>
</evidence>
<dbReference type="SUPFAM" id="SSF46785">
    <property type="entry name" value="Winged helix' DNA-binding domain"/>
    <property type="match status" value="1"/>
</dbReference>
<feature type="domain" description="HTH hxlR-type" evidence="4">
    <location>
        <begin position="1"/>
        <end position="69"/>
    </location>
</feature>
<dbReference type="GO" id="GO:0003677">
    <property type="term" value="F:DNA binding"/>
    <property type="evidence" value="ECO:0007669"/>
    <property type="project" value="UniProtKB-KW"/>
</dbReference>
<keyword evidence="2" id="KW-0238">DNA-binding</keyword>
<sequence>MRYGQLRKIINGITPKMLTQTLRELEHDKLLTKKVYHEVPPKVEYSLTGTGKSLIPLIGQLKKWGENQM</sequence>
<organism evidence="5 6">
    <name type="scientific">Pedobacter terrae</name>
    <dbReference type="NCBI Taxonomy" id="405671"/>
    <lineage>
        <taxon>Bacteria</taxon>
        <taxon>Pseudomonadati</taxon>
        <taxon>Bacteroidota</taxon>
        <taxon>Sphingobacteriia</taxon>
        <taxon>Sphingobacteriales</taxon>
        <taxon>Sphingobacteriaceae</taxon>
        <taxon>Pedobacter</taxon>
    </lineage>
</organism>
<dbReference type="PANTHER" id="PTHR33204:SF29">
    <property type="entry name" value="TRANSCRIPTIONAL REGULATOR"/>
    <property type="match status" value="1"/>
</dbReference>
<gene>
    <name evidence="5" type="ORF">SAMN05421827_101574</name>
</gene>
<evidence type="ECO:0000259" key="4">
    <source>
        <dbReference type="PROSITE" id="PS51118"/>
    </source>
</evidence>
<dbReference type="InterPro" id="IPR036388">
    <property type="entry name" value="WH-like_DNA-bd_sf"/>
</dbReference>